<sequence>MDPNEYKLDIDWMFYIHLQSSSAWGIESYYPILKLENLKDLVLISREMNFELMKKTLFFFMKGKIKPMWEDEHNCQGGGFSFKISNKQIEPLWKKILFLLIGGTITKDKEVNDHITGISLSPKKSFCILKIWMKTCKYVNAGVFIDIEGLDKKTCLFKPHGKE</sequence>
<dbReference type="PANTHER" id="PTHR11960">
    <property type="entry name" value="EUKARYOTIC TRANSLATION INITIATION FACTOR 4E RELATED"/>
    <property type="match status" value="1"/>
</dbReference>
<proteinExistence type="predicted"/>
<dbReference type="Gene3D" id="3.30.760.10">
    <property type="entry name" value="RNA Cap, Translation Initiation Factor Eif4e"/>
    <property type="match status" value="1"/>
</dbReference>
<keyword evidence="2" id="KW-0694">RNA-binding</keyword>
<keyword evidence="3" id="KW-0648">Protein biosynthesis</keyword>
<organism evidence="4">
    <name type="scientific">viral metagenome</name>
    <dbReference type="NCBI Taxonomy" id="1070528"/>
    <lineage>
        <taxon>unclassified sequences</taxon>
        <taxon>metagenomes</taxon>
        <taxon>organismal metagenomes</taxon>
    </lineage>
</organism>
<accession>A0A6C0HMP9</accession>
<evidence type="ECO:0000256" key="1">
    <source>
        <dbReference type="ARBA" id="ARBA00022540"/>
    </source>
</evidence>
<evidence type="ECO:0000313" key="4">
    <source>
        <dbReference type="EMBL" id="QHT81961.1"/>
    </source>
</evidence>
<dbReference type="AlphaFoldDB" id="A0A6C0HMP9"/>
<evidence type="ECO:0000256" key="2">
    <source>
        <dbReference type="ARBA" id="ARBA00022884"/>
    </source>
</evidence>
<dbReference type="GO" id="GO:0016281">
    <property type="term" value="C:eukaryotic translation initiation factor 4F complex"/>
    <property type="evidence" value="ECO:0007669"/>
    <property type="project" value="TreeGrafter"/>
</dbReference>
<dbReference type="PANTHER" id="PTHR11960:SF8">
    <property type="entry name" value="EUKARYOTIC TRANSLATION INITIATION FACTOR 4E1-RELATED"/>
    <property type="match status" value="1"/>
</dbReference>
<evidence type="ECO:0008006" key="5">
    <source>
        <dbReference type="Google" id="ProtNLM"/>
    </source>
</evidence>
<dbReference type="InterPro" id="IPR023398">
    <property type="entry name" value="TIF_eIF4e-like"/>
</dbReference>
<dbReference type="SUPFAM" id="SSF55418">
    <property type="entry name" value="eIF4e-like"/>
    <property type="match status" value="1"/>
</dbReference>
<name>A0A6C0HMP9_9ZZZZ</name>
<protein>
    <recommendedName>
        <fullName evidence="5">Eukaryotic initiation factor 4E</fullName>
    </recommendedName>
</protein>
<dbReference type="EMBL" id="MN739993">
    <property type="protein sequence ID" value="QHT81961.1"/>
    <property type="molecule type" value="Genomic_DNA"/>
</dbReference>
<dbReference type="InterPro" id="IPR001040">
    <property type="entry name" value="TIF_eIF_4E"/>
</dbReference>
<keyword evidence="1" id="KW-0396">Initiation factor</keyword>
<dbReference type="GO" id="GO:0003743">
    <property type="term" value="F:translation initiation factor activity"/>
    <property type="evidence" value="ECO:0007669"/>
    <property type="project" value="UniProtKB-KW"/>
</dbReference>
<dbReference type="GO" id="GO:0000340">
    <property type="term" value="F:RNA 7-methylguanosine cap binding"/>
    <property type="evidence" value="ECO:0007669"/>
    <property type="project" value="TreeGrafter"/>
</dbReference>
<reference evidence="4" key="1">
    <citation type="journal article" date="2020" name="Nature">
        <title>Giant virus diversity and host interactions through global metagenomics.</title>
        <authorList>
            <person name="Schulz F."/>
            <person name="Roux S."/>
            <person name="Paez-Espino D."/>
            <person name="Jungbluth S."/>
            <person name="Walsh D.A."/>
            <person name="Denef V.J."/>
            <person name="McMahon K.D."/>
            <person name="Konstantinidis K.T."/>
            <person name="Eloe-Fadrosh E.A."/>
            <person name="Kyrpides N.C."/>
            <person name="Woyke T."/>
        </authorList>
    </citation>
    <scope>NUCLEOTIDE SEQUENCE</scope>
    <source>
        <strain evidence="4">GVMAG-M-3300023184-160</strain>
    </source>
</reference>
<evidence type="ECO:0000256" key="3">
    <source>
        <dbReference type="ARBA" id="ARBA00022917"/>
    </source>
</evidence>
<dbReference type="Pfam" id="PF01652">
    <property type="entry name" value="IF4E"/>
    <property type="match status" value="1"/>
</dbReference>